<evidence type="ECO:0000313" key="6">
    <source>
        <dbReference type="EMBL" id="KGR89438.1"/>
    </source>
</evidence>
<dbReference type="EMBL" id="JPVQ01000046">
    <property type="protein sequence ID" value="KGR89438.1"/>
    <property type="molecule type" value="Genomic_DNA"/>
</dbReference>
<dbReference type="GO" id="GO:0046872">
    <property type="term" value="F:metal ion binding"/>
    <property type="evidence" value="ECO:0007669"/>
    <property type="project" value="UniProtKB-KW"/>
</dbReference>
<evidence type="ECO:0000256" key="3">
    <source>
        <dbReference type="ARBA" id="ARBA00022801"/>
    </source>
</evidence>
<evidence type="ECO:0000313" key="7">
    <source>
        <dbReference type="Proteomes" id="UP000030595"/>
    </source>
</evidence>
<dbReference type="eggNOG" id="COG0491">
    <property type="taxonomic scope" value="Bacteria"/>
</dbReference>
<comment type="caution">
    <text evidence="6">The sequence shown here is derived from an EMBL/GenBank/DDBJ whole genome shotgun (WGS) entry which is preliminary data.</text>
</comment>
<keyword evidence="7" id="KW-1185">Reference proteome</keyword>
<feature type="domain" description="Metallo-beta-lactamase" evidence="5">
    <location>
        <begin position="18"/>
        <end position="204"/>
    </location>
</feature>
<dbReference type="SMART" id="SM00849">
    <property type="entry name" value="Lactamase_B"/>
    <property type="match status" value="1"/>
</dbReference>
<dbReference type="InterPro" id="IPR001279">
    <property type="entry name" value="Metallo-B-lactamas"/>
</dbReference>
<dbReference type="SUPFAM" id="SSF56281">
    <property type="entry name" value="Metallo-hydrolase/oxidoreductase"/>
    <property type="match status" value="1"/>
</dbReference>
<dbReference type="InterPro" id="IPR036866">
    <property type="entry name" value="RibonucZ/Hydroxyglut_hydro"/>
</dbReference>
<dbReference type="PANTHER" id="PTHR46233:SF3">
    <property type="entry name" value="HYDROXYACYLGLUTATHIONE HYDROLASE GLOC"/>
    <property type="match status" value="1"/>
</dbReference>
<proteinExistence type="predicted"/>
<dbReference type="AlphaFoldDB" id="A0A0A3J2M5"/>
<keyword evidence="4" id="KW-0862">Zinc</keyword>
<accession>A0A0A3J2M5</accession>
<evidence type="ECO:0000256" key="1">
    <source>
        <dbReference type="ARBA" id="ARBA00001947"/>
    </source>
</evidence>
<keyword evidence="3 6" id="KW-0378">Hydrolase</keyword>
<dbReference type="Gene3D" id="3.60.15.10">
    <property type="entry name" value="Ribonuclease Z/Hydroxyacylglutathione hydrolase-like"/>
    <property type="match status" value="1"/>
</dbReference>
<gene>
    <name evidence="6" type="ORF">CD30_16950</name>
</gene>
<dbReference type="OrthoDB" id="1491389at2"/>
<dbReference type="PANTHER" id="PTHR46233">
    <property type="entry name" value="HYDROXYACYLGLUTATHIONE HYDROLASE GLOC"/>
    <property type="match status" value="1"/>
</dbReference>
<protein>
    <submittedName>
        <fullName evidence="6">Hydrolase glyoxylase</fullName>
    </submittedName>
</protein>
<reference evidence="6 7" key="1">
    <citation type="submission" date="2014-02" db="EMBL/GenBank/DDBJ databases">
        <title>Draft genome sequence of Lysinibacillus massiliensis CCUG 49529.</title>
        <authorList>
            <person name="Zhang F."/>
            <person name="Wang G."/>
            <person name="Zhang L."/>
        </authorList>
    </citation>
    <scope>NUCLEOTIDE SEQUENCE [LARGE SCALE GENOMIC DNA]</scope>
    <source>
        <strain evidence="6 7">CCUG 49529</strain>
    </source>
</reference>
<evidence type="ECO:0000256" key="4">
    <source>
        <dbReference type="ARBA" id="ARBA00022833"/>
    </source>
</evidence>
<keyword evidence="2" id="KW-0479">Metal-binding</keyword>
<evidence type="ECO:0000259" key="5">
    <source>
        <dbReference type="SMART" id="SM00849"/>
    </source>
</evidence>
<dbReference type="InterPro" id="IPR051453">
    <property type="entry name" value="MBL_Glyoxalase_II"/>
</dbReference>
<dbReference type="Proteomes" id="UP000030595">
    <property type="component" value="Unassembled WGS sequence"/>
</dbReference>
<organism evidence="6 7">
    <name type="scientific">Ureibacillus massiliensis 4400831 = CIP 108448 = CCUG 49529</name>
    <dbReference type="NCBI Taxonomy" id="1211035"/>
    <lineage>
        <taxon>Bacteria</taxon>
        <taxon>Bacillati</taxon>
        <taxon>Bacillota</taxon>
        <taxon>Bacilli</taxon>
        <taxon>Bacillales</taxon>
        <taxon>Caryophanaceae</taxon>
        <taxon>Ureibacillus</taxon>
    </lineage>
</organism>
<dbReference type="Pfam" id="PF00753">
    <property type="entry name" value="Lactamase_B"/>
    <property type="match status" value="1"/>
</dbReference>
<dbReference type="GO" id="GO:0016787">
    <property type="term" value="F:hydrolase activity"/>
    <property type="evidence" value="ECO:0007669"/>
    <property type="project" value="UniProtKB-KW"/>
</dbReference>
<comment type="cofactor">
    <cofactor evidence="1">
        <name>Zn(2+)</name>
        <dbReference type="ChEBI" id="CHEBI:29105"/>
    </cofactor>
</comment>
<name>A0A0A3J2M5_9BACL</name>
<dbReference type="RefSeq" id="WP_036179242.1">
    <property type="nucleotide sequence ID" value="NZ_AVCZ01000046.1"/>
</dbReference>
<sequence length="267" mass="31320">MIQFQNEDFTVFESQLYKTTSVVVKTNDCVIVVDPNLLPQEVQEIRQHVNRIRGSLPLYIIITHSDWDHVVGCGAFLDATVIGNHLLNKVDKHQILEQIKDFDDKYYLDRFYPVTFPQVDIPIMRERHVAKIGRTTITFYQAPGHTKDGVFIVIEPIGLFIAGDYLSDIEFPFIYENSYHYELTLQKVDNILSNHPIEYLVPGHGNISTSKEDILKRKDEALKYIQELRYCIKSNSDSSYLINHYKYWREFTYSHEENILLIKKELK</sequence>
<evidence type="ECO:0000256" key="2">
    <source>
        <dbReference type="ARBA" id="ARBA00022723"/>
    </source>
</evidence>